<organism evidence="1">
    <name type="scientific">Cupriavidus taiwanensis</name>
    <dbReference type="NCBI Taxonomy" id="164546"/>
    <lineage>
        <taxon>Bacteria</taxon>
        <taxon>Pseudomonadati</taxon>
        <taxon>Pseudomonadota</taxon>
        <taxon>Betaproteobacteria</taxon>
        <taxon>Burkholderiales</taxon>
        <taxon>Burkholderiaceae</taxon>
        <taxon>Cupriavidus</taxon>
    </lineage>
</organism>
<reference evidence="1" key="1">
    <citation type="submission" date="2018-01" db="EMBL/GenBank/DDBJ databases">
        <authorList>
            <person name="Clerissi C."/>
        </authorList>
    </citation>
    <scope>NUCLEOTIDE SEQUENCE</scope>
    <source>
        <strain evidence="1">Cupriavidus sp. LMG 19464</strain>
    </source>
</reference>
<comment type="caution">
    <text evidence="1">The sequence shown here is derived from an EMBL/GenBank/DDBJ whole genome shotgun (WGS) entry which is preliminary data.</text>
</comment>
<gene>
    <name evidence="1" type="ORF">CBM2587_B60387</name>
</gene>
<evidence type="ECO:0000313" key="1">
    <source>
        <dbReference type="EMBL" id="SOY63375.1"/>
    </source>
</evidence>
<sequence length="128" mass="14521">MPRPFWRAQSMGQWGGRAVTNRMVALGHGRPSQPWLELTQVSRQPSLPHPFSFPGRALRSRGCAFPRAGDGSALRLDDFSADDKAKRMPCPNGFWHRSPSGRSQFYGDTENFLRNLELSQSRFFLITI</sequence>
<name>A0A375C6B3_9BURK</name>
<dbReference type="EMBL" id="OFSQ01000035">
    <property type="protein sequence ID" value="SOY63375.1"/>
    <property type="molecule type" value="Genomic_DNA"/>
</dbReference>
<proteinExistence type="predicted"/>
<protein>
    <submittedName>
        <fullName evidence="1">Uncharacterized protein</fullName>
    </submittedName>
</protein>
<dbReference type="Proteomes" id="UP000256780">
    <property type="component" value="Chromosome CBM2587_b"/>
</dbReference>
<accession>A0A375C6B3</accession>
<dbReference type="AlphaFoldDB" id="A0A375C6B3"/>